<proteinExistence type="predicted"/>
<gene>
    <name evidence="2" type="ORF">A6K76_11405</name>
</gene>
<evidence type="ECO:0000313" key="2">
    <source>
        <dbReference type="EMBL" id="OCS90465.1"/>
    </source>
</evidence>
<reference evidence="2 3" key="1">
    <citation type="submission" date="2016-07" db="EMBL/GenBank/DDBJ databases">
        <title>Caryophanon latum genome sequencing.</title>
        <authorList>
            <person name="Verma A."/>
            <person name="Pal Y."/>
            <person name="Krishnamurthi S."/>
        </authorList>
    </citation>
    <scope>NUCLEOTIDE SEQUENCE [LARGE SCALE GENOMIC DNA]</scope>
    <source>
        <strain evidence="2 3">DSM 14151</strain>
    </source>
</reference>
<comment type="caution">
    <text evidence="2">The sequence shown here is derived from an EMBL/GenBank/DDBJ whole genome shotgun (WGS) entry which is preliminary data.</text>
</comment>
<evidence type="ECO:0008006" key="4">
    <source>
        <dbReference type="Google" id="ProtNLM"/>
    </source>
</evidence>
<feature type="signal peptide" evidence="1">
    <location>
        <begin position="1"/>
        <end position="27"/>
    </location>
</feature>
<feature type="chain" id="PRO_5008649249" description="Rhoptry protein" evidence="1">
    <location>
        <begin position="28"/>
        <end position="974"/>
    </location>
</feature>
<evidence type="ECO:0000313" key="3">
    <source>
        <dbReference type="Proteomes" id="UP000093482"/>
    </source>
</evidence>
<keyword evidence="3" id="KW-1185">Reference proteome</keyword>
<dbReference type="Proteomes" id="UP000093482">
    <property type="component" value="Unassembled WGS sequence"/>
</dbReference>
<keyword evidence="1" id="KW-0732">Signal</keyword>
<dbReference type="EMBL" id="MATO01000037">
    <property type="protein sequence ID" value="OCS90465.1"/>
    <property type="molecule type" value="Genomic_DNA"/>
</dbReference>
<protein>
    <recommendedName>
        <fullName evidence="4">Rhoptry protein</fullName>
    </recommendedName>
</protein>
<dbReference type="RefSeq" id="WP_066464719.1">
    <property type="nucleotide sequence ID" value="NZ_MATO01000037.1"/>
</dbReference>
<organism evidence="2 3">
    <name type="scientific">Caryophanon latum</name>
    <dbReference type="NCBI Taxonomy" id="33977"/>
    <lineage>
        <taxon>Bacteria</taxon>
        <taxon>Bacillati</taxon>
        <taxon>Bacillota</taxon>
        <taxon>Bacilli</taxon>
        <taxon>Bacillales</taxon>
        <taxon>Caryophanaceae</taxon>
        <taxon>Caryophanon</taxon>
    </lineage>
</organism>
<name>A0A1C0YTH9_9BACL</name>
<accession>A0A1C0YTH9</accession>
<evidence type="ECO:0000256" key="1">
    <source>
        <dbReference type="SAM" id="SignalP"/>
    </source>
</evidence>
<dbReference type="AlphaFoldDB" id="A0A1C0YTH9"/>
<sequence>MNMKQRIAFSALLVAPVVAVSMPTVDAASTFTPATSSVYQTIYVDLTKLTGTIEKYSWAIIDGGQKTPIVALNANSFPVKPVHSGKTIEATAHLKDGTTVTSETYIEPFIPTYNGTPQLVTQNGATVKEAYEGLTLQLKVPSVIELNREPVVQVPEQEVTYTYEWYKVTTTARERIKNSVASYTIPNDFRATLQGVTIGLEVDISATVKNLPGAAPITITASMPLGENPVERLLLSIDELETSPATNFYTYNMAGKTFEQFKEHVTALQLEVNSLPGALKTKITNFNQLQLAASNIGAAEAFLTNYQKAVETNDAKDIERAQKSASNLNQRQLSLVKDEYTDVFILKASDEGLDEDAVLEINEELLALYSITDIEELNEQIVTLQEKIDALPRQLHGLIQKEHLTRAQQNSNAVRNFTDKVAMIGEDADTEANAKDIKAAQAAFSTYLKLSYEQAKLISEEDLTFIQEVLEQEQVAALELNEEIEELIANILDTPLTSTEEFVLVQQDYDILNDRYKQLSTKARKFVTNYERLKELRTALKDAARTEALIRQLAAYDPATNLKSSRSKLQAAQKSALKLSTLEHALLINKEDLVAFTDAVNDAVSDSITSQSELAQSFLTNITRWGVFDDYMSYGTYNSFSEFEAEVSEYNKQFKAIIARERNSLPTKIFLKTATSDIKAVKNAMKKITAAVTEPKPSKQYTRILSAERAYAKLSSTQQNLLTLPYQGGQTLTPYEQLQQKKAEILDLEELNETLSTFKTTGYDRPIEELQAIVNYYNDLNSGVKQLIIDSDVIKNISKDIKTVRNFHTKLRPIIDNIDNESTTENHKKALISAYEKLTFTQHSLLQYIEGLEELPAIIEEIRGESSLSSVSDLFAEIAALVENGEYTEAATAENVLALKEAYRQLKPDERRVISNYDILTNAEKHIKKVDALVATKPEDLTTVAGKQWLEKATNLKPLEASLLLLAPPVPEKE</sequence>
<dbReference type="OrthoDB" id="9788268at2"/>